<dbReference type="OrthoDB" id="9810250at2"/>
<dbReference type="Gene3D" id="1.10.357.10">
    <property type="entry name" value="Tetracycline Repressor, domain 2"/>
    <property type="match status" value="1"/>
</dbReference>
<reference evidence="4 5" key="1">
    <citation type="journal article" date="2015" name="Genome Announc.">
        <title>Expanding the biotechnology potential of lactobacilli through comparative genomics of 213 strains and associated genera.</title>
        <authorList>
            <person name="Sun Z."/>
            <person name="Harris H.M."/>
            <person name="McCann A."/>
            <person name="Guo C."/>
            <person name="Argimon S."/>
            <person name="Zhang W."/>
            <person name="Yang X."/>
            <person name="Jeffery I.B."/>
            <person name="Cooney J.C."/>
            <person name="Kagawa T.F."/>
            <person name="Liu W."/>
            <person name="Song Y."/>
            <person name="Salvetti E."/>
            <person name="Wrobel A."/>
            <person name="Rasinkangas P."/>
            <person name="Parkhill J."/>
            <person name="Rea M.C."/>
            <person name="O'Sullivan O."/>
            <person name="Ritari J."/>
            <person name="Douillard F.P."/>
            <person name="Paul Ross R."/>
            <person name="Yang R."/>
            <person name="Briner A.E."/>
            <person name="Felis G.E."/>
            <person name="de Vos W.M."/>
            <person name="Barrangou R."/>
            <person name="Klaenhammer T.R."/>
            <person name="Caufield P.W."/>
            <person name="Cui Y."/>
            <person name="Zhang H."/>
            <person name="O'Toole P.W."/>
        </authorList>
    </citation>
    <scope>NUCLEOTIDE SEQUENCE [LARGE SCALE GENOMIC DNA]</scope>
    <source>
        <strain evidence="4 5">DSM 5007</strain>
    </source>
</reference>
<accession>A0A0R1W1I3</accession>
<evidence type="ECO:0000313" key="5">
    <source>
        <dbReference type="Proteomes" id="UP000051820"/>
    </source>
</evidence>
<name>A0A0R1W1I3_9LACO</name>
<dbReference type="PANTHER" id="PTHR43479:SF7">
    <property type="entry name" value="TETR-FAMILY TRANSCRIPTIONAL REGULATOR"/>
    <property type="match status" value="1"/>
</dbReference>
<dbReference type="PATRIC" id="fig|1423807.3.peg.1879"/>
<evidence type="ECO:0000313" key="4">
    <source>
        <dbReference type="EMBL" id="KRM09337.1"/>
    </source>
</evidence>
<feature type="DNA-binding region" description="H-T-H motif" evidence="2">
    <location>
        <begin position="29"/>
        <end position="48"/>
    </location>
</feature>
<dbReference type="PROSITE" id="PS50977">
    <property type="entry name" value="HTH_TETR_2"/>
    <property type="match status" value="1"/>
</dbReference>
<dbReference type="InterPro" id="IPR050624">
    <property type="entry name" value="HTH-type_Tx_Regulator"/>
</dbReference>
<gene>
    <name evidence="4" type="ORF">FD16_GL001834</name>
</gene>
<evidence type="ECO:0000256" key="1">
    <source>
        <dbReference type="ARBA" id="ARBA00023125"/>
    </source>
</evidence>
<dbReference type="InterPro" id="IPR001647">
    <property type="entry name" value="HTH_TetR"/>
</dbReference>
<dbReference type="eggNOG" id="COG1309">
    <property type="taxonomic scope" value="Bacteria"/>
</dbReference>
<keyword evidence="5" id="KW-1185">Reference proteome</keyword>
<dbReference type="AlphaFoldDB" id="A0A0R1W1I3"/>
<proteinExistence type="predicted"/>
<dbReference type="InterPro" id="IPR009057">
    <property type="entry name" value="Homeodomain-like_sf"/>
</dbReference>
<feature type="domain" description="HTH tetR-type" evidence="3">
    <location>
        <begin position="6"/>
        <end position="66"/>
    </location>
</feature>
<dbReference type="Proteomes" id="UP000051820">
    <property type="component" value="Unassembled WGS sequence"/>
</dbReference>
<dbReference type="EMBL" id="AZGF01000044">
    <property type="protein sequence ID" value="KRM09337.1"/>
    <property type="molecule type" value="Genomic_DNA"/>
</dbReference>
<protein>
    <recommendedName>
        <fullName evidence="3">HTH tetR-type domain-containing protein</fullName>
    </recommendedName>
</protein>
<dbReference type="GO" id="GO:0003677">
    <property type="term" value="F:DNA binding"/>
    <property type="evidence" value="ECO:0007669"/>
    <property type="project" value="UniProtKB-UniRule"/>
</dbReference>
<dbReference type="RefSeq" id="WP_010623037.1">
    <property type="nucleotide sequence ID" value="NZ_AZGF01000044.1"/>
</dbReference>
<dbReference type="STRING" id="1423807.FD16_GL001834"/>
<evidence type="ECO:0000256" key="2">
    <source>
        <dbReference type="PROSITE-ProRule" id="PRU00335"/>
    </source>
</evidence>
<dbReference type="SUPFAM" id="SSF46689">
    <property type="entry name" value="Homeodomain-like"/>
    <property type="match status" value="1"/>
</dbReference>
<evidence type="ECO:0000259" key="3">
    <source>
        <dbReference type="PROSITE" id="PS50977"/>
    </source>
</evidence>
<keyword evidence="1 2" id="KW-0238">DNA-binding</keyword>
<organism evidence="4 5">
    <name type="scientific">Paucilactobacillus suebicus DSM 5007 = KCTC 3549</name>
    <dbReference type="NCBI Taxonomy" id="1423807"/>
    <lineage>
        <taxon>Bacteria</taxon>
        <taxon>Bacillati</taxon>
        <taxon>Bacillota</taxon>
        <taxon>Bacilli</taxon>
        <taxon>Lactobacillales</taxon>
        <taxon>Lactobacillaceae</taxon>
        <taxon>Paucilactobacillus</taxon>
    </lineage>
</organism>
<sequence length="186" mass="21948">MDRRIIKTKAALRTALFKLLQDKKIEQIKVTELCREAGINRRTFYIHYDHVEDIFEDYQDEMAQRVYEALSVRYQNLDALLKVFDEILMDNFEGFKYLCQNQQHHVLVDQLQQMLFDTLCDVLLTSGNGRGKIILQYLSDGLINSYVYWFNHPEVATYETLTLTNRQLTHNCTELLKNNKTGFAQP</sequence>
<dbReference type="PANTHER" id="PTHR43479">
    <property type="entry name" value="ACREF/ENVCD OPERON REPRESSOR-RELATED"/>
    <property type="match status" value="1"/>
</dbReference>
<comment type="caution">
    <text evidence="4">The sequence shown here is derived from an EMBL/GenBank/DDBJ whole genome shotgun (WGS) entry which is preliminary data.</text>
</comment>